<name>A0AAV6TVM1_9ARAC</name>
<sequence>MEDLSICIYSTDKFPKSFKGLFEDNYKCDRWSKFVNLLAQLSKLDKPTELSLFEKVSPAVRVLEKAISELEDFSKSSKLIFMKGQLELLEMKQPRYSPDVLLWSAKLFFAYPAAYLCVRNSKVLSLPHPSYLRKLSHIMKSGVNSDHFLYLKKKANLLKPNERVVNLLFDEIYVDKCIDFKSGHLYELSENADTLATTVQSFITSVFSHNKDIVSLFPVSNMTAQDLHNYCCQVLQMLECGYTVLIIISDNNKLNGKMFSLLAGGGLQCCIPNPQHPEKKLSSYLTAFICLSH</sequence>
<evidence type="ECO:0000313" key="3">
    <source>
        <dbReference type="Proteomes" id="UP000827092"/>
    </source>
</evidence>
<evidence type="ECO:0000259" key="1">
    <source>
        <dbReference type="Pfam" id="PF21787"/>
    </source>
</evidence>
<dbReference type="InterPro" id="IPR048365">
    <property type="entry name" value="TNP-like_RNaseH_N"/>
</dbReference>
<dbReference type="Proteomes" id="UP000827092">
    <property type="component" value="Unassembled WGS sequence"/>
</dbReference>
<feature type="domain" description="Transposable element P transposase-like RNase H" evidence="1">
    <location>
        <begin position="140"/>
        <end position="262"/>
    </location>
</feature>
<evidence type="ECO:0000313" key="2">
    <source>
        <dbReference type="EMBL" id="KAG8175396.1"/>
    </source>
</evidence>
<accession>A0AAV6TVM1</accession>
<protein>
    <recommendedName>
        <fullName evidence="1">Transposable element P transposase-like RNase H domain-containing protein</fullName>
    </recommendedName>
</protein>
<reference evidence="2 3" key="1">
    <citation type="journal article" date="2022" name="Nat. Ecol. Evol.">
        <title>A masculinizing supergene underlies an exaggerated male reproductive morph in a spider.</title>
        <authorList>
            <person name="Hendrickx F."/>
            <person name="De Corte Z."/>
            <person name="Sonet G."/>
            <person name="Van Belleghem S.M."/>
            <person name="Kostlbacher S."/>
            <person name="Vangestel C."/>
        </authorList>
    </citation>
    <scope>NUCLEOTIDE SEQUENCE [LARGE SCALE GENOMIC DNA]</scope>
    <source>
        <strain evidence="2">W744_W776</strain>
    </source>
</reference>
<dbReference type="Pfam" id="PF21787">
    <property type="entry name" value="TNP-like_RNaseH_N"/>
    <property type="match status" value="1"/>
</dbReference>
<organism evidence="2 3">
    <name type="scientific">Oedothorax gibbosus</name>
    <dbReference type="NCBI Taxonomy" id="931172"/>
    <lineage>
        <taxon>Eukaryota</taxon>
        <taxon>Metazoa</taxon>
        <taxon>Ecdysozoa</taxon>
        <taxon>Arthropoda</taxon>
        <taxon>Chelicerata</taxon>
        <taxon>Arachnida</taxon>
        <taxon>Araneae</taxon>
        <taxon>Araneomorphae</taxon>
        <taxon>Entelegynae</taxon>
        <taxon>Araneoidea</taxon>
        <taxon>Linyphiidae</taxon>
        <taxon>Erigoninae</taxon>
        <taxon>Oedothorax</taxon>
    </lineage>
</organism>
<proteinExistence type="predicted"/>
<dbReference type="AlphaFoldDB" id="A0AAV6TVM1"/>
<comment type="caution">
    <text evidence="2">The sequence shown here is derived from an EMBL/GenBank/DDBJ whole genome shotgun (WGS) entry which is preliminary data.</text>
</comment>
<gene>
    <name evidence="2" type="ORF">JTE90_023762</name>
</gene>
<dbReference type="EMBL" id="JAFNEN010001013">
    <property type="protein sequence ID" value="KAG8175396.1"/>
    <property type="molecule type" value="Genomic_DNA"/>
</dbReference>
<keyword evidence="3" id="KW-1185">Reference proteome</keyword>